<dbReference type="GO" id="GO:0006397">
    <property type="term" value="P:mRNA processing"/>
    <property type="evidence" value="ECO:0007669"/>
    <property type="project" value="UniProtKB-KW"/>
</dbReference>
<organism evidence="4 5">
    <name type="scientific">Mycena rosella</name>
    <name type="common">Pink bonnet</name>
    <name type="synonym">Agaricus rosellus</name>
    <dbReference type="NCBI Taxonomy" id="1033263"/>
    <lineage>
        <taxon>Eukaryota</taxon>
        <taxon>Fungi</taxon>
        <taxon>Dikarya</taxon>
        <taxon>Basidiomycota</taxon>
        <taxon>Agaricomycotina</taxon>
        <taxon>Agaricomycetes</taxon>
        <taxon>Agaricomycetidae</taxon>
        <taxon>Agaricales</taxon>
        <taxon>Marasmiineae</taxon>
        <taxon>Mycenaceae</taxon>
        <taxon>Mycena</taxon>
    </lineage>
</organism>
<dbReference type="EMBL" id="JARKIE010000608">
    <property type="protein sequence ID" value="KAJ7625165.1"/>
    <property type="molecule type" value="Genomic_DNA"/>
</dbReference>
<name>A0AAD7BM71_MYCRO</name>
<dbReference type="PROSITE" id="PS50158">
    <property type="entry name" value="ZF_CCHC"/>
    <property type="match status" value="1"/>
</dbReference>
<keyword evidence="1" id="KW-0507">mRNA processing</keyword>
<evidence type="ECO:0000259" key="3">
    <source>
        <dbReference type="PROSITE" id="PS50158"/>
    </source>
</evidence>
<gene>
    <name evidence="4" type="ORF">B0H17DRAFT_963745</name>
</gene>
<evidence type="ECO:0000256" key="1">
    <source>
        <dbReference type="ARBA" id="ARBA00022664"/>
    </source>
</evidence>
<accession>A0AAD7BM71</accession>
<comment type="caution">
    <text evidence="4">The sequence shown here is derived from an EMBL/GenBank/DDBJ whole genome shotgun (WGS) entry which is preliminary data.</text>
</comment>
<dbReference type="GO" id="GO:0008270">
    <property type="term" value="F:zinc ion binding"/>
    <property type="evidence" value="ECO:0007669"/>
    <property type="project" value="UniProtKB-KW"/>
</dbReference>
<evidence type="ECO:0000313" key="4">
    <source>
        <dbReference type="EMBL" id="KAJ7625165.1"/>
    </source>
</evidence>
<proteinExistence type="predicted"/>
<keyword evidence="2" id="KW-0479">Metal-binding</keyword>
<dbReference type="Proteomes" id="UP001221757">
    <property type="component" value="Unassembled WGS sequence"/>
</dbReference>
<keyword evidence="2" id="KW-0862">Zinc</keyword>
<dbReference type="AlphaFoldDB" id="A0AAD7BM71"/>
<feature type="domain" description="CCHC-type" evidence="3">
    <location>
        <begin position="19"/>
        <end position="35"/>
    </location>
</feature>
<feature type="non-terminal residue" evidence="4">
    <location>
        <position position="89"/>
    </location>
</feature>
<dbReference type="SUPFAM" id="SSF57756">
    <property type="entry name" value="Retrovirus zinc finger-like domains"/>
    <property type="match status" value="1"/>
</dbReference>
<dbReference type="InterPro" id="IPR036875">
    <property type="entry name" value="Znf_CCHC_sf"/>
</dbReference>
<keyword evidence="5" id="KW-1185">Reference proteome</keyword>
<dbReference type="Gene3D" id="4.10.60.10">
    <property type="entry name" value="Zinc finger, CCHC-type"/>
    <property type="match status" value="1"/>
</dbReference>
<dbReference type="SMART" id="SM00343">
    <property type="entry name" value="ZnF_C2HC"/>
    <property type="match status" value="2"/>
</dbReference>
<protein>
    <recommendedName>
        <fullName evidence="3">CCHC-type domain-containing protein</fullName>
    </recommendedName>
</protein>
<evidence type="ECO:0000313" key="5">
    <source>
        <dbReference type="Proteomes" id="UP001221757"/>
    </source>
</evidence>
<sequence length="89" mass="9464">CHPCGETGQLSRECKLGAKCFNCGGVGQISRDCPEPQKCACYTCGTEGCVPLSSISSASLFFARFLGWELGGLWAVLTLAAEWARKSGR</sequence>
<evidence type="ECO:0000256" key="2">
    <source>
        <dbReference type="PROSITE-ProRule" id="PRU00047"/>
    </source>
</evidence>
<dbReference type="InterPro" id="IPR001878">
    <property type="entry name" value="Znf_CCHC"/>
</dbReference>
<dbReference type="GO" id="GO:0003676">
    <property type="term" value="F:nucleic acid binding"/>
    <property type="evidence" value="ECO:0007669"/>
    <property type="project" value="InterPro"/>
</dbReference>
<dbReference type="Pfam" id="PF00098">
    <property type="entry name" value="zf-CCHC"/>
    <property type="match status" value="1"/>
</dbReference>
<keyword evidence="2" id="KW-0863">Zinc-finger</keyword>
<reference evidence="4" key="1">
    <citation type="submission" date="2023-03" db="EMBL/GenBank/DDBJ databases">
        <title>Massive genome expansion in bonnet fungi (Mycena s.s.) driven by repeated elements and novel gene families across ecological guilds.</title>
        <authorList>
            <consortium name="Lawrence Berkeley National Laboratory"/>
            <person name="Harder C.B."/>
            <person name="Miyauchi S."/>
            <person name="Viragh M."/>
            <person name="Kuo A."/>
            <person name="Thoen E."/>
            <person name="Andreopoulos B."/>
            <person name="Lu D."/>
            <person name="Skrede I."/>
            <person name="Drula E."/>
            <person name="Henrissat B."/>
            <person name="Morin E."/>
            <person name="Kohler A."/>
            <person name="Barry K."/>
            <person name="LaButti K."/>
            <person name="Morin E."/>
            <person name="Salamov A."/>
            <person name="Lipzen A."/>
            <person name="Mereny Z."/>
            <person name="Hegedus B."/>
            <person name="Baldrian P."/>
            <person name="Stursova M."/>
            <person name="Weitz H."/>
            <person name="Taylor A."/>
            <person name="Grigoriev I.V."/>
            <person name="Nagy L.G."/>
            <person name="Martin F."/>
            <person name="Kauserud H."/>
        </authorList>
    </citation>
    <scope>NUCLEOTIDE SEQUENCE</scope>
    <source>
        <strain evidence="4">CBHHK067</strain>
    </source>
</reference>